<dbReference type="EMBL" id="LCYA01000004">
    <property type="protein sequence ID" value="KWV89915.1"/>
    <property type="molecule type" value="Genomic_DNA"/>
</dbReference>
<organism evidence="1 2">
    <name type="scientific">Pseudomonas fluorescens</name>
    <dbReference type="NCBI Taxonomy" id="294"/>
    <lineage>
        <taxon>Bacteria</taxon>
        <taxon>Pseudomonadati</taxon>
        <taxon>Pseudomonadota</taxon>
        <taxon>Gammaproteobacteria</taxon>
        <taxon>Pseudomonadales</taxon>
        <taxon>Pseudomonadaceae</taxon>
        <taxon>Pseudomonas</taxon>
    </lineage>
</organism>
<dbReference type="AlphaFoldDB" id="A0A109LL99"/>
<evidence type="ECO:0000313" key="2">
    <source>
        <dbReference type="Proteomes" id="UP000061348"/>
    </source>
</evidence>
<sequence length="310" mass="33592">MVFVDPVVPIHRPGHQALDRQSFVVQTLECIGHGCRVDYITGGSRIDVGGQANDELVGRDFGKPARSAHQTFGEVKQEILLHRVVVLGNPGAVAIVDLLHPDAVAPLVVILRGNEVVIAFQCLDVTDVFAGGGEVRKLRCHADDEVFALTCVVVLDQFQGGGQDSLVVGEINRALFKIDIQAIKAIGFHQADNFAGQWLFVAFMQFNVCIGAAKGNQHRPALAVQHTHLATELGVGQLVRGEGWDTVALHEGHGHHVVILWHIHQAHIGELATLVAIARAGRPVVPEAHEDLFAGNARHQRSGIVERRLQ</sequence>
<name>A0A109LL99_PSEFL</name>
<dbReference type="Proteomes" id="UP000061348">
    <property type="component" value="Unassembled WGS sequence"/>
</dbReference>
<comment type="caution">
    <text evidence="1">The sequence shown here is derived from an EMBL/GenBank/DDBJ whole genome shotgun (WGS) entry which is preliminary data.</text>
</comment>
<protein>
    <submittedName>
        <fullName evidence="1">Uncharacterized protein</fullName>
    </submittedName>
</protein>
<accession>A0A109LL99</accession>
<proteinExistence type="predicted"/>
<reference evidence="1 2" key="1">
    <citation type="submission" date="2015-05" db="EMBL/GenBank/DDBJ databases">
        <title>A genomic and transcriptomic approach to investigate the blue pigment phenotype in Pseudomonas fluorescens.</title>
        <authorList>
            <person name="Andreani N.A."/>
            <person name="Cardazzo B."/>
        </authorList>
    </citation>
    <scope>NUCLEOTIDE SEQUENCE [LARGE SCALE GENOMIC DNA]</scope>
    <source>
        <strain evidence="1 2">Ps_22</strain>
    </source>
</reference>
<evidence type="ECO:0000313" key="1">
    <source>
        <dbReference type="EMBL" id="KWV89915.1"/>
    </source>
</evidence>
<gene>
    <name evidence="1" type="ORF">PFLmoz3_00395</name>
</gene>